<reference evidence="2" key="1">
    <citation type="journal article" date="2019" name="Int. J. Syst. Evol. Microbiol.">
        <title>The Global Catalogue of Microorganisms (GCM) 10K type strain sequencing project: providing services to taxonomists for standard genome sequencing and annotation.</title>
        <authorList>
            <consortium name="The Broad Institute Genomics Platform"/>
            <consortium name="The Broad Institute Genome Sequencing Center for Infectious Disease"/>
            <person name="Wu L."/>
            <person name="Ma J."/>
        </authorList>
    </citation>
    <scope>NUCLEOTIDE SEQUENCE [LARGE SCALE GENOMIC DNA]</scope>
    <source>
        <strain evidence="2">KCTC 52473</strain>
    </source>
</reference>
<dbReference type="RefSeq" id="WP_376918747.1">
    <property type="nucleotide sequence ID" value="NZ_JBHRSW010000005.1"/>
</dbReference>
<dbReference type="PROSITE" id="PS51257">
    <property type="entry name" value="PROKAR_LIPOPROTEIN"/>
    <property type="match status" value="1"/>
</dbReference>
<sequence>MKSITLFCFILLLFSCENRLDSTETQAQQSRTSSAIENLPDKNSNDILSLKGTIQYQHFEGGFYGFVDSKGNKYTPMNLQEAYRRDGIRVRIQARELTQIATTTQFGIPIEVLAIEEIESKSKRQPVSRDL</sequence>
<keyword evidence="2" id="KW-1185">Reference proteome</keyword>
<gene>
    <name evidence="1" type="ORF">ACFOHL_03165</name>
</gene>
<name>A0ABV7FQ46_9ALTE</name>
<accession>A0ABV7FQ46</accession>
<dbReference type="Proteomes" id="UP001595478">
    <property type="component" value="Unassembled WGS sequence"/>
</dbReference>
<comment type="caution">
    <text evidence="1">The sequence shown here is derived from an EMBL/GenBank/DDBJ whole genome shotgun (WGS) entry which is preliminary data.</text>
</comment>
<dbReference type="EMBL" id="JBHRSW010000005">
    <property type="protein sequence ID" value="MFC3120612.1"/>
    <property type="molecule type" value="Genomic_DNA"/>
</dbReference>
<proteinExistence type="predicted"/>
<evidence type="ECO:0000313" key="1">
    <source>
        <dbReference type="EMBL" id="MFC3120612.1"/>
    </source>
</evidence>
<organism evidence="1 2">
    <name type="scientific">Agaribacter flavus</name>
    <dbReference type="NCBI Taxonomy" id="1902781"/>
    <lineage>
        <taxon>Bacteria</taxon>
        <taxon>Pseudomonadati</taxon>
        <taxon>Pseudomonadota</taxon>
        <taxon>Gammaproteobacteria</taxon>
        <taxon>Alteromonadales</taxon>
        <taxon>Alteromonadaceae</taxon>
        <taxon>Agaribacter</taxon>
    </lineage>
</organism>
<protein>
    <submittedName>
        <fullName evidence="1">Uncharacterized protein</fullName>
    </submittedName>
</protein>
<evidence type="ECO:0000313" key="2">
    <source>
        <dbReference type="Proteomes" id="UP001595478"/>
    </source>
</evidence>